<dbReference type="OrthoDB" id="2720962at2"/>
<dbReference type="EMBL" id="CP024848">
    <property type="protein sequence ID" value="AXI08492.1"/>
    <property type="molecule type" value="Genomic_DNA"/>
</dbReference>
<gene>
    <name evidence="1" type="ORF">CUC15_05970</name>
</gene>
<organism evidence="1 2">
    <name type="scientific">Oceanobacillus zhaokaii</name>
    <dbReference type="NCBI Taxonomy" id="2052660"/>
    <lineage>
        <taxon>Bacteria</taxon>
        <taxon>Bacillati</taxon>
        <taxon>Bacillota</taxon>
        <taxon>Bacilli</taxon>
        <taxon>Bacillales</taxon>
        <taxon>Bacillaceae</taxon>
        <taxon>Oceanobacillus</taxon>
    </lineage>
</organism>
<dbReference type="KEGG" id="ocn:CUC15_05970"/>
<evidence type="ECO:0000313" key="2">
    <source>
        <dbReference type="Proteomes" id="UP000253908"/>
    </source>
</evidence>
<name>A0A345PER2_9BACI</name>
<keyword evidence="2" id="KW-1185">Reference proteome</keyword>
<reference evidence="2" key="1">
    <citation type="submission" date="2017-11" db="EMBL/GenBank/DDBJ databases">
        <authorList>
            <person name="Zhu W."/>
        </authorList>
    </citation>
    <scope>NUCLEOTIDE SEQUENCE [LARGE SCALE GENOMIC DNA]</scope>
    <source>
        <strain evidence="2">160</strain>
    </source>
</reference>
<proteinExistence type="predicted"/>
<evidence type="ECO:0000313" key="1">
    <source>
        <dbReference type="EMBL" id="AXI08492.1"/>
    </source>
</evidence>
<dbReference type="AlphaFoldDB" id="A0A345PER2"/>
<dbReference type="Proteomes" id="UP000253908">
    <property type="component" value="Chromosome"/>
</dbReference>
<dbReference type="RefSeq" id="WP_114915787.1">
    <property type="nucleotide sequence ID" value="NZ_CP024848.1"/>
</dbReference>
<accession>A0A345PER2</accession>
<protein>
    <submittedName>
        <fullName evidence="1">Uncharacterized protein</fullName>
    </submittedName>
</protein>
<sequence length="74" mass="8475">MKNLPRSQALIIINEILEEDVTDKFNEQAENAGEHGDPSFVVTNSRGESVEVFVDWNKEEDILSYSINEEFKSE</sequence>